<evidence type="ECO:0000313" key="1">
    <source>
        <dbReference type="EMBL" id="CAL1569285.1"/>
    </source>
</evidence>
<dbReference type="EMBL" id="OZ035823">
    <property type="protein sequence ID" value="CAL1569285.1"/>
    <property type="molecule type" value="Genomic_DNA"/>
</dbReference>
<dbReference type="AlphaFoldDB" id="A0AAV2IW85"/>
<organism evidence="1 2">
    <name type="scientific">Knipowitschia caucasica</name>
    <name type="common">Caucasian dwarf goby</name>
    <name type="synonym">Pomatoschistus caucasicus</name>
    <dbReference type="NCBI Taxonomy" id="637954"/>
    <lineage>
        <taxon>Eukaryota</taxon>
        <taxon>Metazoa</taxon>
        <taxon>Chordata</taxon>
        <taxon>Craniata</taxon>
        <taxon>Vertebrata</taxon>
        <taxon>Euteleostomi</taxon>
        <taxon>Actinopterygii</taxon>
        <taxon>Neopterygii</taxon>
        <taxon>Teleostei</taxon>
        <taxon>Neoteleostei</taxon>
        <taxon>Acanthomorphata</taxon>
        <taxon>Gobiaria</taxon>
        <taxon>Gobiiformes</taxon>
        <taxon>Gobioidei</taxon>
        <taxon>Gobiidae</taxon>
        <taxon>Gobiinae</taxon>
        <taxon>Knipowitschia</taxon>
    </lineage>
</organism>
<name>A0AAV2IW85_KNICA</name>
<keyword evidence="2" id="KW-1185">Reference proteome</keyword>
<sequence>MTNQCKAKMTEIVPQTQLKAVKETQRVRQLAWNTLRRERPTLYFEDEQLDEVVSFLFAVIRETPRARQQNDWIDVIMNVLVP</sequence>
<dbReference type="Proteomes" id="UP001497482">
    <property type="component" value="Chromosome 1"/>
</dbReference>
<protein>
    <submittedName>
        <fullName evidence="1">Uncharacterized protein</fullName>
    </submittedName>
</protein>
<accession>A0AAV2IW85</accession>
<reference evidence="1 2" key="1">
    <citation type="submission" date="2024-04" db="EMBL/GenBank/DDBJ databases">
        <authorList>
            <person name="Waldvogel A.-M."/>
            <person name="Schoenle A."/>
        </authorList>
    </citation>
    <scope>NUCLEOTIDE SEQUENCE [LARGE SCALE GENOMIC DNA]</scope>
</reference>
<proteinExistence type="predicted"/>
<evidence type="ECO:0000313" key="2">
    <source>
        <dbReference type="Proteomes" id="UP001497482"/>
    </source>
</evidence>
<gene>
    <name evidence="1" type="ORF">KC01_LOCUS1744</name>
</gene>